<evidence type="ECO:0000313" key="1">
    <source>
        <dbReference type="EMBL" id="MBF9234447.1"/>
    </source>
</evidence>
<dbReference type="InterPro" id="IPR029052">
    <property type="entry name" value="Metallo-depent_PP-like"/>
</dbReference>
<dbReference type="RefSeq" id="WP_196272433.1">
    <property type="nucleotide sequence ID" value="NZ_JADQDO010000006.1"/>
</dbReference>
<dbReference type="AlphaFoldDB" id="A0A931BNJ4"/>
<name>A0A931BNJ4_9HYPH</name>
<reference evidence="1" key="1">
    <citation type="submission" date="2020-11" db="EMBL/GenBank/DDBJ databases">
        <authorList>
            <person name="Kim M.K."/>
        </authorList>
    </citation>
    <scope>NUCLEOTIDE SEQUENCE</scope>
    <source>
        <strain evidence="1">BT350</strain>
    </source>
</reference>
<evidence type="ECO:0000313" key="2">
    <source>
        <dbReference type="Proteomes" id="UP000599312"/>
    </source>
</evidence>
<dbReference type="EMBL" id="JADQDO010000006">
    <property type="protein sequence ID" value="MBF9234447.1"/>
    <property type="molecule type" value="Genomic_DNA"/>
</dbReference>
<comment type="caution">
    <text evidence="1">The sequence shown here is derived from an EMBL/GenBank/DDBJ whole genome shotgun (WGS) entry which is preliminary data.</text>
</comment>
<protein>
    <submittedName>
        <fullName evidence="1">Metallophosphoesterase</fullName>
    </submittedName>
</protein>
<dbReference type="Proteomes" id="UP000599312">
    <property type="component" value="Unassembled WGS sequence"/>
</dbReference>
<keyword evidence="2" id="KW-1185">Reference proteome</keyword>
<dbReference type="SUPFAM" id="SSF56300">
    <property type="entry name" value="Metallo-dependent phosphatases"/>
    <property type="match status" value="1"/>
</dbReference>
<accession>A0A931BNJ4</accession>
<dbReference type="Gene3D" id="3.60.21.10">
    <property type="match status" value="1"/>
</dbReference>
<organism evidence="1 2">
    <name type="scientific">Microvirga alba</name>
    <dbReference type="NCBI Taxonomy" id="2791025"/>
    <lineage>
        <taxon>Bacteria</taxon>
        <taxon>Pseudomonadati</taxon>
        <taxon>Pseudomonadota</taxon>
        <taxon>Alphaproteobacteria</taxon>
        <taxon>Hyphomicrobiales</taxon>
        <taxon>Methylobacteriaceae</taxon>
        <taxon>Microvirga</taxon>
    </lineage>
</organism>
<sequence>MQVGDVHLPGNAQHRHNLDDKDKRFPVELKGILSSSPIKIVFKQIYSFISKQDVSAMLFMGDLTDIGGLGGYRSCANYIARSLQLGSGNVHSSLPVGIIPGNHDINRDLAKLPGLTRKFQPLTDALQAVGLPALPVSKPLWLRLQEGAAQAQIALLNSCWGCGAREFIPEEFRDDVEAAIDNAIKRGNAERATRAYYDRQFDTPAFNEDSIREFVQGANGIARTGLLIACAHHNLLPQRQPRLAPYTEVVNSGAVRGTLKELGRPILYLHGHIHEDPIEILHSPGGDPLVCISAPEASAGFNVLEIVFTRAGLPLSCHIHKWRFDQSGVFRSTGTEVVSLLGQRRRAYDKSLSRLYAHLLTEGESYWSDLLQASHGIFATDAEESLEESLEVLWADARIRIDNYDLPPENWIVGARL</sequence>
<proteinExistence type="predicted"/>
<gene>
    <name evidence="1" type="ORF">I2H38_13790</name>
</gene>